<proteinExistence type="predicted"/>
<accession>A0A0L0EUR6</accession>
<organism evidence="1 2">
    <name type="scientific">Pseudoalteromonas rubra</name>
    <dbReference type="NCBI Taxonomy" id="43658"/>
    <lineage>
        <taxon>Bacteria</taxon>
        <taxon>Pseudomonadati</taxon>
        <taxon>Pseudomonadota</taxon>
        <taxon>Gammaproteobacteria</taxon>
        <taxon>Alteromonadales</taxon>
        <taxon>Pseudoalteromonadaceae</taxon>
        <taxon>Pseudoalteromonas</taxon>
    </lineage>
</organism>
<comment type="caution">
    <text evidence="1">The sequence shown here is derived from an EMBL/GenBank/DDBJ whole genome shotgun (WGS) entry which is preliminary data.</text>
</comment>
<protein>
    <submittedName>
        <fullName evidence="1">Uncharacterized protein</fullName>
    </submittedName>
</protein>
<gene>
    <name evidence="1" type="ORF">AC626_06490</name>
</gene>
<reference evidence="2" key="1">
    <citation type="submission" date="2015-07" db="EMBL/GenBank/DDBJ databases">
        <title>Draft genome sequence of a Pseudoalteromonas rubra strain, OCN096, isolated from Kaneohe Bay, Oahu, Hawaii.</title>
        <authorList>
            <person name="Beurmann S."/>
            <person name="Ushijima B."/>
            <person name="Belcaid M."/>
            <person name="Callahan S.M."/>
            <person name="Aeby G.S."/>
        </authorList>
    </citation>
    <scope>NUCLEOTIDE SEQUENCE [LARGE SCALE GENOMIC DNA]</scope>
    <source>
        <strain evidence="2">OCN096</strain>
    </source>
</reference>
<dbReference type="AlphaFoldDB" id="A0A0L0EUR6"/>
<sequence length="314" mass="35775">MLSDSLKRKVLALFIPYCDASRDIELLLSQQGFSAHELLQQFEGAFLDTNTHYRFMQEIGKEQVGSIDGGIATYIGEHATGYKSPYLEQLERERDERNGMSFDQFRESGPRLWELELDETRKSRLKFQFEQREKFATQKQSFDIQFDEHKRKEAECFSDNELTSASGVTMDSLKQTIDAELGSLGFEESKRYSSKTYPIFSKALTNEYMLCCGIGNSDDIFLQANCGRINLAFHIREKSFRKAKVEVSPHTEVSGSEKFLILDICAIVPYFADAYASFSSPQELKLNIKAQVTLFNLVFRELEGEVAALLAANS</sequence>
<dbReference type="EMBL" id="LFZX01000033">
    <property type="protein sequence ID" value="KNC68161.1"/>
    <property type="molecule type" value="Genomic_DNA"/>
</dbReference>
<dbReference type="PATRIC" id="fig|43658.6.peg.4658"/>
<evidence type="ECO:0000313" key="2">
    <source>
        <dbReference type="Proteomes" id="UP000036850"/>
    </source>
</evidence>
<dbReference type="OrthoDB" id="9963298at2"/>
<dbReference type="Proteomes" id="UP000036850">
    <property type="component" value="Unassembled WGS sequence"/>
</dbReference>
<name>A0A0L0EUR6_9GAMM</name>
<evidence type="ECO:0000313" key="1">
    <source>
        <dbReference type="EMBL" id="KNC68161.1"/>
    </source>
</evidence>